<reference evidence="1" key="1">
    <citation type="submission" date="2017-07" db="EMBL/GenBank/DDBJ databases">
        <authorList>
            <person name="Mikheyev A."/>
            <person name="Grau M."/>
        </authorList>
    </citation>
    <scope>NUCLEOTIDE SEQUENCE</scope>
    <source>
        <tissue evidence="1">Venom_gland</tissue>
    </source>
</reference>
<reference evidence="1" key="2">
    <citation type="submission" date="2017-11" db="EMBL/GenBank/DDBJ databases">
        <title>Coralsnake Venomics: Analyses of Venom Gland Transcriptomes and Proteomes of Six Brazilian Taxa.</title>
        <authorList>
            <person name="Aird S.D."/>
            <person name="Jorge da Silva N."/>
            <person name="Qiu L."/>
            <person name="Villar-Briones A."/>
            <person name="Aparecida-Saddi V."/>
            <person name="Campos-Telles M.P."/>
            <person name="Grau M."/>
            <person name="Mikheyev A.S."/>
        </authorList>
    </citation>
    <scope>NUCLEOTIDE SEQUENCE</scope>
    <source>
        <tissue evidence="1">Venom_gland</tissue>
    </source>
</reference>
<sequence length="108" mass="12095">MNSEFSSLHCLSYYHFMVTIRQVVILSNMTSAIQTEYKVFLEWRYSREGPVYNRIILSTEPAQKSCSVQGVILDKFSGDTRRVGVLLAESEEGSRKGVAAVSVVDVSP</sequence>
<organism evidence="1">
    <name type="scientific">Micrurus surinamensis</name>
    <name type="common">Surinam coral snake</name>
    <dbReference type="NCBI Taxonomy" id="129470"/>
    <lineage>
        <taxon>Eukaryota</taxon>
        <taxon>Metazoa</taxon>
        <taxon>Chordata</taxon>
        <taxon>Craniata</taxon>
        <taxon>Vertebrata</taxon>
        <taxon>Euteleostomi</taxon>
        <taxon>Lepidosauria</taxon>
        <taxon>Squamata</taxon>
        <taxon>Bifurcata</taxon>
        <taxon>Unidentata</taxon>
        <taxon>Episquamata</taxon>
        <taxon>Toxicofera</taxon>
        <taxon>Serpentes</taxon>
        <taxon>Colubroidea</taxon>
        <taxon>Elapidae</taxon>
        <taxon>Elapinae</taxon>
        <taxon>Micrurus</taxon>
    </lineage>
</organism>
<proteinExistence type="predicted"/>
<evidence type="ECO:0000313" key="1">
    <source>
        <dbReference type="EMBL" id="LAB58713.1"/>
    </source>
</evidence>
<protein>
    <submittedName>
        <fullName evidence="1">Uncharacterized protein</fullName>
    </submittedName>
</protein>
<dbReference type="EMBL" id="IACN01069882">
    <property type="protein sequence ID" value="LAB58713.1"/>
    <property type="molecule type" value="Transcribed_RNA"/>
</dbReference>
<name>A0A2D4PNK8_MICSU</name>
<accession>A0A2D4PNK8</accession>
<dbReference type="AlphaFoldDB" id="A0A2D4PNK8"/>